<protein>
    <submittedName>
        <fullName evidence="1">Uncharacterized protein</fullName>
    </submittedName>
</protein>
<dbReference type="EMBL" id="LAZR01028060">
    <property type="protein sequence ID" value="KKL63742.1"/>
    <property type="molecule type" value="Genomic_DNA"/>
</dbReference>
<proteinExistence type="predicted"/>
<comment type="caution">
    <text evidence="1">The sequence shown here is derived from an EMBL/GenBank/DDBJ whole genome shotgun (WGS) entry which is preliminary data.</text>
</comment>
<name>A0A0F9GKN1_9ZZZZ</name>
<accession>A0A0F9GKN1</accession>
<reference evidence="1" key="1">
    <citation type="journal article" date="2015" name="Nature">
        <title>Complex archaea that bridge the gap between prokaryotes and eukaryotes.</title>
        <authorList>
            <person name="Spang A."/>
            <person name="Saw J.H."/>
            <person name="Jorgensen S.L."/>
            <person name="Zaremba-Niedzwiedzka K."/>
            <person name="Martijn J."/>
            <person name="Lind A.E."/>
            <person name="van Eijk R."/>
            <person name="Schleper C."/>
            <person name="Guy L."/>
            <person name="Ettema T.J."/>
        </authorList>
    </citation>
    <scope>NUCLEOTIDE SEQUENCE</scope>
</reference>
<sequence>MTDSIVEEISIIITGCRDKATSFGEALNMINDGADIVRIPNQTIENLLIHRKNGGTSILVDLINNFRTLEGKPLGHLDTKKGKLPIPRFWPTNSLIHEQYGLPHRDGCTDLLVDAYILNNQWRDKLISINTLPAYDAWTD</sequence>
<gene>
    <name evidence="1" type="ORF">LCGC14_2172060</name>
</gene>
<organism evidence="1">
    <name type="scientific">marine sediment metagenome</name>
    <dbReference type="NCBI Taxonomy" id="412755"/>
    <lineage>
        <taxon>unclassified sequences</taxon>
        <taxon>metagenomes</taxon>
        <taxon>ecological metagenomes</taxon>
    </lineage>
</organism>
<dbReference type="AlphaFoldDB" id="A0A0F9GKN1"/>
<evidence type="ECO:0000313" key="1">
    <source>
        <dbReference type="EMBL" id="KKL63742.1"/>
    </source>
</evidence>